<evidence type="ECO:0000259" key="8">
    <source>
        <dbReference type="Pfam" id="PF20684"/>
    </source>
</evidence>
<evidence type="ECO:0000256" key="5">
    <source>
        <dbReference type="ARBA" id="ARBA00038359"/>
    </source>
</evidence>
<feature type="transmembrane region" description="Helical" evidence="7">
    <location>
        <begin position="123"/>
        <end position="148"/>
    </location>
</feature>
<evidence type="ECO:0000256" key="2">
    <source>
        <dbReference type="ARBA" id="ARBA00022692"/>
    </source>
</evidence>
<keyword evidence="2 7" id="KW-0812">Transmembrane</keyword>
<evidence type="ECO:0000313" key="10">
    <source>
        <dbReference type="Proteomes" id="UP000184330"/>
    </source>
</evidence>
<organism evidence="9 10">
    <name type="scientific">Phialocephala subalpina</name>
    <dbReference type="NCBI Taxonomy" id="576137"/>
    <lineage>
        <taxon>Eukaryota</taxon>
        <taxon>Fungi</taxon>
        <taxon>Dikarya</taxon>
        <taxon>Ascomycota</taxon>
        <taxon>Pezizomycotina</taxon>
        <taxon>Leotiomycetes</taxon>
        <taxon>Helotiales</taxon>
        <taxon>Mollisiaceae</taxon>
        <taxon>Phialocephala</taxon>
        <taxon>Phialocephala fortinii species complex</taxon>
    </lineage>
</organism>
<evidence type="ECO:0000313" key="9">
    <source>
        <dbReference type="EMBL" id="CZR58964.1"/>
    </source>
</evidence>
<dbReference type="STRING" id="576137.A0A1L7X1Q1"/>
<proteinExistence type="inferred from homology"/>
<protein>
    <recommendedName>
        <fullName evidence="8">Rhodopsin domain-containing protein</fullName>
    </recommendedName>
</protein>
<evidence type="ECO:0000256" key="7">
    <source>
        <dbReference type="SAM" id="Phobius"/>
    </source>
</evidence>
<dbReference type="PANTHER" id="PTHR33048:SF55">
    <property type="entry name" value="INTEGRAL MEMBRANE PROTEIN"/>
    <property type="match status" value="1"/>
</dbReference>
<keyword evidence="10" id="KW-1185">Reference proteome</keyword>
<evidence type="ECO:0000256" key="6">
    <source>
        <dbReference type="SAM" id="MobiDB-lite"/>
    </source>
</evidence>
<name>A0A1L7X1Q1_9HELO</name>
<comment type="subcellular location">
    <subcellularLocation>
        <location evidence="1">Membrane</location>
        <topology evidence="1">Multi-pass membrane protein</topology>
    </subcellularLocation>
</comment>
<dbReference type="EMBL" id="FJOG01000013">
    <property type="protein sequence ID" value="CZR58964.1"/>
    <property type="molecule type" value="Genomic_DNA"/>
</dbReference>
<dbReference type="InterPro" id="IPR052337">
    <property type="entry name" value="SAT4-like"/>
</dbReference>
<dbReference type="Proteomes" id="UP000184330">
    <property type="component" value="Unassembled WGS sequence"/>
</dbReference>
<dbReference type="PANTHER" id="PTHR33048">
    <property type="entry name" value="PTH11-LIKE INTEGRAL MEMBRANE PROTEIN (AFU_ORTHOLOGUE AFUA_5G11245)"/>
    <property type="match status" value="1"/>
</dbReference>
<feature type="region of interest" description="Disordered" evidence="6">
    <location>
        <begin position="257"/>
        <end position="276"/>
    </location>
</feature>
<comment type="similarity">
    <text evidence="5">Belongs to the SAT4 family.</text>
</comment>
<keyword evidence="3 7" id="KW-1133">Transmembrane helix</keyword>
<accession>A0A1L7X1Q1</accession>
<feature type="domain" description="Rhodopsin" evidence="8">
    <location>
        <begin position="11"/>
        <end position="240"/>
    </location>
</feature>
<dbReference type="AlphaFoldDB" id="A0A1L7X1Q1"/>
<evidence type="ECO:0000256" key="1">
    <source>
        <dbReference type="ARBA" id="ARBA00004141"/>
    </source>
</evidence>
<evidence type="ECO:0000256" key="3">
    <source>
        <dbReference type="ARBA" id="ARBA00022989"/>
    </source>
</evidence>
<feature type="transmembrane region" description="Helical" evidence="7">
    <location>
        <begin position="12"/>
        <end position="35"/>
    </location>
</feature>
<feature type="compositionally biased region" description="Polar residues" evidence="6">
    <location>
        <begin position="263"/>
        <end position="276"/>
    </location>
</feature>
<gene>
    <name evidence="9" type="ORF">PAC_08856</name>
</gene>
<reference evidence="9 10" key="1">
    <citation type="submission" date="2016-03" db="EMBL/GenBank/DDBJ databases">
        <authorList>
            <person name="Ploux O."/>
        </authorList>
    </citation>
    <scope>NUCLEOTIDE SEQUENCE [LARGE SCALE GENOMIC DNA]</scope>
    <source>
        <strain evidence="9 10">UAMH 11012</strain>
    </source>
</reference>
<feature type="transmembrane region" description="Helical" evidence="7">
    <location>
        <begin position="47"/>
        <end position="75"/>
    </location>
</feature>
<dbReference type="GO" id="GO:0016020">
    <property type="term" value="C:membrane"/>
    <property type="evidence" value="ECO:0007669"/>
    <property type="project" value="UniProtKB-SubCell"/>
</dbReference>
<dbReference type="OrthoDB" id="5329176at2759"/>
<evidence type="ECO:0000256" key="4">
    <source>
        <dbReference type="ARBA" id="ARBA00023136"/>
    </source>
</evidence>
<sequence>MPYDFKKYSRVSFINTLFYNPVLGLVKASMILLYLRLGGTKKGVRIGCYILLFVIFAHTLGTSVADLLQCLPIAYNWDRISMDRAAQLAVGANQSGIIGGFPWPTGFKDGKYVTGGQCFNLQYFLLISSGLSIFTDLLMLMIPVYMVYGLQLTPKKKFVVLIVLCMGLRYTSNPTYMVQDANFPSVTAVGAVRFEILYSGYHTRKGDDINFSVRSTISQIETDLALVTGCIPDLFPLVRRCFPSFLRSEPRVLPPNPYPYISGSGSNPRTSTVSEGRSSYSRRVRKILTPNTPRNMSSVDEEMEMAHTLETFDWRGDNVRGAEVEVEGGADIEVSSSQAGIIEEALDSGKIVKTTEFTVEEQDADRLYEKKWSNV</sequence>
<dbReference type="Pfam" id="PF20684">
    <property type="entry name" value="Fung_rhodopsin"/>
    <property type="match status" value="1"/>
</dbReference>
<dbReference type="InterPro" id="IPR049326">
    <property type="entry name" value="Rhodopsin_dom_fungi"/>
</dbReference>
<keyword evidence="4 7" id="KW-0472">Membrane</keyword>